<evidence type="ECO:0000256" key="6">
    <source>
        <dbReference type="ARBA" id="ARBA00022801"/>
    </source>
</evidence>
<evidence type="ECO:0000256" key="7">
    <source>
        <dbReference type="ARBA" id="ARBA00023211"/>
    </source>
</evidence>
<dbReference type="GO" id="GO:0030145">
    <property type="term" value="F:manganese ion binding"/>
    <property type="evidence" value="ECO:0007669"/>
    <property type="project" value="InterPro"/>
</dbReference>
<dbReference type="Proteomes" id="UP000064893">
    <property type="component" value="Chromosome"/>
</dbReference>
<comment type="catalytic activity">
    <reaction evidence="1">
        <text>Release of any N-terminal amino acid, including proline, that is linked to proline, even from a dipeptide or tripeptide.</text>
        <dbReference type="EC" id="3.4.11.9"/>
    </reaction>
</comment>
<dbReference type="InterPro" id="IPR052433">
    <property type="entry name" value="X-Pro_dipept-like"/>
</dbReference>
<dbReference type="AlphaFoldDB" id="A0A0S2HX91"/>
<keyword evidence="7" id="KW-0464">Manganese</keyword>
<evidence type="ECO:0000259" key="8">
    <source>
        <dbReference type="SMART" id="SM01011"/>
    </source>
</evidence>
<dbReference type="GO" id="GO:0006508">
    <property type="term" value="P:proteolysis"/>
    <property type="evidence" value="ECO:0007669"/>
    <property type="project" value="TreeGrafter"/>
</dbReference>
<dbReference type="InterPro" id="IPR029149">
    <property type="entry name" value="Creatin/AminoP/Spt16_N"/>
</dbReference>
<dbReference type="PANTHER" id="PTHR43226">
    <property type="entry name" value="XAA-PRO AMINOPEPTIDASE 3"/>
    <property type="match status" value="1"/>
</dbReference>
<evidence type="ECO:0000256" key="5">
    <source>
        <dbReference type="ARBA" id="ARBA00022723"/>
    </source>
</evidence>
<reference evidence="9 10" key="1">
    <citation type="submission" date="2015-11" db="EMBL/GenBank/DDBJ databases">
        <title>Description and complete genome sequence of a novel strain predominating in hypersaline microbial mats and representing a new family of the Bacteriodetes phylum.</title>
        <authorList>
            <person name="Spring S."/>
            <person name="Bunk B."/>
            <person name="Sproer C."/>
            <person name="Klenk H.-P."/>
        </authorList>
    </citation>
    <scope>NUCLEOTIDE SEQUENCE [LARGE SCALE GENOMIC DNA]</scope>
    <source>
        <strain evidence="9 10">L21-Spi-D4</strain>
    </source>
</reference>
<feature type="domain" description="Aminopeptidase P N-terminal" evidence="8">
    <location>
        <begin position="2"/>
        <end position="134"/>
    </location>
</feature>
<dbReference type="EC" id="3.4.11.9" evidence="4"/>
<evidence type="ECO:0000313" key="10">
    <source>
        <dbReference type="Proteomes" id="UP000064893"/>
    </source>
</evidence>
<keyword evidence="10" id="KW-1185">Reference proteome</keyword>
<organism evidence="9 10">
    <name type="scientific">Salinivirga cyanobacteriivorans</name>
    <dbReference type="NCBI Taxonomy" id="1307839"/>
    <lineage>
        <taxon>Bacteria</taxon>
        <taxon>Pseudomonadati</taxon>
        <taxon>Bacteroidota</taxon>
        <taxon>Bacteroidia</taxon>
        <taxon>Bacteroidales</taxon>
        <taxon>Salinivirgaceae</taxon>
        <taxon>Salinivirga</taxon>
    </lineage>
</organism>
<evidence type="ECO:0000256" key="1">
    <source>
        <dbReference type="ARBA" id="ARBA00001424"/>
    </source>
</evidence>
<dbReference type="SUPFAM" id="SSF53092">
    <property type="entry name" value="Creatinase/prolidase N-terminal domain"/>
    <property type="match status" value="1"/>
</dbReference>
<name>A0A0S2HX91_9BACT</name>
<dbReference type="InterPro" id="IPR007865">
    <property type="entry name" value="Aminopep_P_N"/>
</dbReference>
<dbReference type="InterPro" id="IPR036005">
    <property type="entry name" value="Creatinase/aminopeptidase-like"/>
</dbReference>
<keyword evidence="5" id="KW-0479">Metal-binding</keyword>
<comment type="cofactor">
    <cofactor evidence="2">
        <name>Mn(2+)</name>
        <dbReference type="ChEBI" id="CHEBI:29035"/>
    </cofactor>
</comment>
<dbReference type="InterPro" id="IPR000994">
    <property type="entry name" value="Pept_M24"/>
</dbReference>
<keyword evidence="6 9" id="KW-0378">Hydrolase</keyword>
<keyword evidence="9" id="KW-0031">Aminopeptidase</keyword>
<dbReference type="CDD" id="cd01087">
    <property type="entry name" value="Prolidase"/>
    <property type="match status" value="1"/>
</dbReference>
<dbReference type="EMBL" id="CP013118">
    <property type="protein sequence ID" value="ALO14626.1"/>
    <property type="molecule type" value="Genomic_DNA"/>
</dbReference>
<gene>
    <name evidence="9" type="primary">pepP_1</name>
    <name evidence="9" type="ORF">L21SP5_00959</name>
</gene>
<sequence length="464" mass="52259">MFPKTTYINRRNELKKQFKTGLLLFPGNEESAMNYADNTYHFRQDSSFLYYFGLDFPGLTGIIDLDNNKDWIFGDDLTIDHIVWMGSQPTIAERSQKAGIEHTGSQKELLNLLGDAKKRKQPIHFLPTYRPEHQIKLYNWLGIPVNQTNDFASKEMIVAVSDQRNIKSEEEIAEIEKAVDITTEMHQAAMRFARPGMKEAQVTAKVHEVALAHGGNISFPIIATINGQTLHNHYHGNTISEGDLFLLDAGAETPLHYAGDMSSTFPVSQKFTDKQKEIYQITLDAHNAAIEACKPGTAYKEVHLTAARHIFDGLKALGFVKGNTKEAVQAGAHALFFPCGTGHLMGLDVHDMENFGEEIVGYAGEPKSTLFGLKSLRLARPLQPGFVFTIEPGIYFIPELIDLWKSEKRFTEFINYDKVETYKDFGGIRNEEDILITTEGNRILGKPLAKSIEDVEAERMKAWK</sequence>
<dbReference type="GO" id="GO:0070006">
    <property type="term" value="F:metalloaminopeptidase activity"/>
    <property type="evidence" value="ECO:0007669"/>
    <property type="project" value="InterPro"/>
</dbReference>
<proteinExistence type="inferred from homology"/>
<dbReference type="OrthoDB" id="9806388at2"/>
<dbReference type="RefSeq" id="WP_057952154.1">
    <property type="nucleotide sequence ID" value="NZ_CP013118.1"/>
</dbReference>
<dbReference type="PANTHER" id="PTHR43226:SF4">
    <property type="entry name" value="XAA-PRO AMINOPEPTIDASE 3"/>
    <property type="match status" value="1"/>
</dbReference>
<dbReference type="STRING" id="1307839.L21SP5_00959"/>
<evidence type="ECO:0000256" key="3">
    <source>
        <dbReference type="ARBA" id="ARBA00008766"/>
    </source>
</evidence>
<dbReference type="Pfam" id="PF00557">
    <property type="entry name" value="Peptidase_M24"/>
    <property type="match status" value="1"/>
</dbReference>
<dbReference type="Gene3D" id="3.90.230.10">
    <property type="entry name" value="Creatinase/methionine aminopeptidase superfamily"/>
    <property type="match status" value="1"/>
</dbReference>
<evidence type="ECO:0000313" key="9">
    <source>
        <dbReference type="EMBL" id="ALO14626.1"/>
    </source>
</evidence>
<dbReference type="Pfam" id="PF05195">
    <property type="entry name" value="AMP_N"/>
    <property type="match status" value="1"/>
</dbReference>
<dbReference type="PATRIC" id="fig|1307839.3.peg.1016"/>
<evidence type="ECO:0000256" key="2">
    <source>
        <dbReference type="ARBA" id="ARBA00001936"/>
    </source>
</evidence>
<accession>A0A0S2HX91</accession>
<dbReference type="SMART" id="SM01011">
    <property type="entry name" value="AMP_N"/>
    <property type="match status" value="1"/>
</dbReference>
<dbReference type="SUPFAM" id="SSF55920">
    <property type="entry name" value="Creatinase/aminopeptidase"/>
    <property type="match status" value="1"/>
</dbReference>
<dbReference type="Gene3D" id="3.40.350.10">
    <property type="entry name" value="Creatinase/prolidase N-terminal domain"/>
    <property type="match status" value="1"/>
</dbReference>
<evidence type="ECO:0000256" key="4">
    <source>
        <dbReference type="ARBA" id="ARBA00012574"/>
    </source>
</evidence>
<comment type="similarity">
    <text evidence="3">Belongs to the peptidase M24B family.</text>
</comment>
<protein>
    <recommendedName>
        <fullName evidence="4">Xaa-Pro aminopeptidase</fullName>
        <ecNumber evidence="4">3.4.11.9</ecNumber>
    </recommendedName>
</protein>
<dbReference type="KEGG" id="blq:L21SP5_00959"/>
<dbReference type="GO" id="GO:0005829">
    <property type="term" value="C:cytosol"/>
    <property type="evidence" value="ECO:0007669"/>
    <property type="project" value="TreeGrafter"/>
</dbReference>
<keyword evidence="9" id="KW-0645">Protease</keyword>